<evidence type="ECO:0000313" key="3">
    <source>
        <dbReference type="Proteomes" id="UP000249619"/>
    </source>
</evidence>
<proteinExistence type="predicted"/>
<name>A0A364MS49_STELY</name>
<keyword evidence="3" id="KW-1185">Reference proteome</keyword>
<dbReference type="AlphaFoldDB" id="A0A364MS49"/>
<feature type="compositionally biased region" description="Basic and acidic residues" evidence="1">
    <location>
        <begin position="172"/>
        <end position="187"/>
    </location>
</feature>
<dbReference type="Proteomes" id="UP000249619">
    <property type="component" value="Unassembled WGS sequence"/>
</dbReference>
<evidence type="ECO:0000256" key="1">
    <source>
        <dbReference type="SAM" id="MobiDB-lite"/>
    </source>
</evidence>
<sequence length="644" mass="72674">MDHDIPHADLSPEELKAAIGATFSRITQDSSELRLEQACKGGQVMAIKIPTVAQEYLDATSNNSRFVAYTTQHSQAVKDFMNGSGIRDDIRKGLCYGLKRMDAGLKPIPKWRRLVKKHTLPRVERRAAATFFSFCEELKERGERVWASLRERLGPDAVAEEDEGMCEEDDDEHHCGHPGSDSDAHKPLFTSHLKDMLQKLKVSRTISEGLTVLFPKLPAAFARLEKAYELIEPELNIVQDYCRKFRGNPNREKGLAGLLLGLEAVHVEQTSAKRNLEKEKELASRKLISRGQRSLIAKFDEAVCLLDAIYAHDLMRLEAAVSNMFYGGCECPHAIPDVNIAYESRSSVIAESVLLQNTIKSVDALSQSSEHAQFGKFSSAASEVYQAVGTFLKFREEHRIALQVEGNTHVKNDDPQFEKSWSVMTGYERLLLELLHAYQALLATYHEIQEKAAMPSSEEEPGPAKINSCQMILSEMFTYLAGMRGLFSESLVLRLLQCRKSSNYMQNPSEMMLLTPNLFIIWDDCRDKIHTQHSALAKFSFNAINGGQPESHGHVSNEATVFQRFLVSQKLTKERMSCPSICAVEYRYQLETQIDALKAYADMCAEDEIAQEVTRYLDQHTKPVTQVMRHFETLVQVAQCEEPV</sequence>
<organism evidence="2 3">
    <name type="scientific">Stemphylium lycopersici</name>
    <name type="common">Tomato gray leaf spot disease fungus</name>
    <name type="synonym">Thyrospora lycopersici</name>
    <dbReference type="NCBI Taxonomy" id="183478"/>
    <lineage>
        <taxon>Eukaryota</taxon>
        <taxon>Fungi</taxon>
        <taxon>Dikarya</taxon>
        <taxon>Ascomycota</taxon>
        <taxon>Pezizomycotina</taxon>
        <taxon>Dothideomycetes</taxon>
        <taxon>Pleosporomycetidae</taxon>
        <taxon>Pleosporales</taxon>
        <taxon>Pleosporineae</taxon>
        <taxon>Pleosporaceae</taxon>
        <taxon>Stemphylium</taxon>
    </lineage>
</organism>
<reference evidence="3" key="1">
    <citation type="submission" date="2018-05" db="EMBL/GenBank/DDBJ databases">
        <title>Draft genome sequence of Stemphylium lycopersici strain CIDEFI 213.</title>
        <authorList>
            <person name="Medina R."/>
            <person name="Franco M.E.E."/>
            <person name="Lucentini C.G."/>
            <person name="Saparrat M.C.N."/>
            <person name="Balatti P.A."/>
        </authorList>
    </citation>
    <scope>NUCLEOTIDE SEQUENCE [LARGE SCALE GENOMIC DNA]</scope>
    <source>
        <strain evidence="3">CIDEFI 213</strain>
    </source>
</reference>
<gene>
    <name evidence="2" type="ORF">DDE83_008808</name>
</gene>
<accession>A0A364MS49</accession>
<evidence type="ECO:0000313" key="2">
    <source>
        <dbReference type="EMBL" id="RAR01739.1"/>
    </source>
</evidence>
<comment type="caution">
    <text evidence="2">The sequence shown here is derived from an EMBL/GenBank/DDBJ whole genome shotgun (WGS) entry which is preliminary data.</text>
</comment>
<feature type="region of interest" description="Disordered" evidence="1">
    <location>
        <begin position="158"/>
        <end position="187"/>
    </location>
</feature>
<feature type="compositionally biased region" description="Acidic residues" evidence="1">
    <location>
        <begin position="158"/>
        <end position="171"/>
    </location>
</feature>
<protein>
    <submittedName>
        <fullName evidence="2">Uncharacterized protein</fullName>
    </submittedName>
</protein>
<dbReference type="EMBL" id="QGDH01000251">
    <property type="protein sequence ID" value="RAR01739.1"/>
    <property type="molecule type" value="Genomic_DNA"/>
</dbReference>